<dbReference type="AlphaFoldDB" id="A0A7V5LJ68"/>
<sequence>MEKRATVIDSIRKQTKNVLLVDAGDLFSRRPQYWRNLFIARAYRFMDYDAIALGDQDFVQGPEFLITELFVGGKILNTNIQYLGLTIGNPYKIFTFDSLRIGVTAIFDSSLAGLVWVKSKGFFKFINTTKSFKPVLDELQKKCDFIILLAHMELNKTRQFVKAFPMINLVINGHSMNLLQTPVKQGNTYFLQTDGNAYRLGKAVLYFKGKQLQKIENGLILLDGHISNHPKMMELIAEYK</sequence>
<dbReference type="GO" id="GO:0009166">
    <property type="term" value="P:nucleotide catabolic process"/>
    <property type="evidence" value="ECO:0007669"/>
    <property type="project" value="InterPro"/>
</dbReference>
<dbReference type="GO" id="GO:0008253">
    <property type="term" value="F:5'-nucleotidase activity"/>
    <property type="evidence" value="ECO:0007669"/>
    <property type="project" value="TreeGrafter"/>
</dbReference>
<reference evidence="2" key="1">
    <citation type="journal article" date="2020" name="mSystems">
        <title>Genome- and Community-Level Interaction Insights into Carbon Utilization and Element Cycling Functions of Hydrothermarchaeota in Hydrothermal Sediment.</title>
        <authorList>
            <person name="Zhou Z."/>
            <person name="Liu Y."/>
            <person name="Xu W."/>
            <person name="Pan J."/>
            <person name="Luo Z.H."/>
            <person name="Li M."/>
        </authorList>
    </citation>
    <scope>NUCLEOTIDE SEQUENCE [LARGE SCALE GENOMIC DNA]</scope>
    <source>
        <strain evidence="2">HyVt-76</strain>
    </source>
</reference>
<dbReference type="Proteomes" id="UP000886111">
    <property type="component" value="Unassembled WGS sequence"/>
</dbReference>
<evidence type="ECO:0000259" key="1">
    <source>
        <dbReference type="Pfam" id="PF00149"/>
    </source>
</evidence>
<feature type="non-terminal residue" evidence="2">
    <location>
        <position position="240"/>
    </location>
</feature>
<dbReference type="GO" id="GO:0030288">
    <property type="term" value="C:outer membrane-bounded periplasmic space"/>
    <property type="evidence" value="ECO:0007669"/>
    <property type="project" value="TreeGrafter"/>
</dbReference>
<dbReference type="PANTHER" id="PTHR11575:SF24">
    <property type="entry name" value="5'-NUCLEOTIDASE"/>
    <property type="match status" value="1"/>
</dbReference>
<organism evidence="2">
    <name type="scientific">Caldithrix abyssi</name>
    <dbReference type="NCBI Taxonomy" id="187145"/>
    <lineage>
        <taxon>Bacteria</taxon>
        <taxon>Pseudomonadati</taxon>
        <taxon>Calditrichota</taxon>
        <taxon>Calditrichia</taxon>
        <taxon>Calditrichales</taxon>
        <taxon>Calditrichaceae</taxon>
        <taxon>Caldithrix</taxon>
    </lineage>
</organism>
<name>A0A7V5LJ68_CALAY</name>
<dbReference type="InterPro" id="IPR006179">
    <property type="entry name" value="5_nucleotidase/apyrase"/>
</dbReference>
<evidence type="ECO:0000313" key="2">
    <source>
        <dbReference type="EMBL" id="HHE55452.1"/>
    </source>
</evidence>
<dbReference type="Gene3D" id="3.60.21.10">
    <property type="match status" value="1"/>
</dbReference>
<comment type="caution">
    <text evidence="2">The sequence shown here is derived from an EMBL/GenBank/DDBJ whole genome shotgun (WGS) entry which is preliminary data.</text>
</comment>
<feature type="domain" description="Calcineurin-like phosphoesterase" evidence="1">
    <location>
        <begin position="5"/>
        <end position="175"/>
    </location>
</feature>
<dbReference type="SUPFAM" id="SSF56300">
    <property type="entry name" value="Metallo-dependent phosphatases"/>
    <property type="match status" value="1"/>
</dbReference>
<dbReference type="InterPro" id="IPR004843">
    <property type="entry name" value="Calcineurin-like_PHP"/>
</dbReference>
<protein>
    <recommendedName>
        <fullName evidence="1">Calcineurin-like phosphoesterase domain-containing protein</fullName>
    </recommendedName>
</protein>
<accession>A0A7V5LJ68</accession>
<dbReference type="GO" id="GO:0008768">
    <property type="term" value="F:UDP-sugar diphosphatase activity"/>
    <property type="evidence" value="ECO:0007669"/>
    <property type="project" value="TreeGrafter"/>
</dbReference>
<dbReference type="Pfam" id="PF00149">
    <property type="entry name" value="Metallophos"/>
    <property type="match status" value="1"/>
</dbReference>
<dbReference type="InterPro" id="IPR029052">
    <property type="entry name" value="Metallo-depent_PP-like"/>
</dbReference>
<gene>
    <name evidence="2" type="ORF">ENL21_06690</name>
</gene>
<dbReference type="EMBL" id="DRTD01000492">
    <property type="protein sequence ID" value="HHE55452.1"/>
    <property type="molecule type" value="Genomic_DNA"/>
</dbReference>
<dbReference type="PANTHER" id="PTHR11575">
    <property type="entry name" value="5'-NUCLEOTIDASE-RELATED"/>
    <property type="match status" value="1"/>
</dbReference>
<proteinExistence type="predicted"/>